<keyword evidence="6" id="KW-0479">Metal-binding</keyword>
<evidence type="ECO:0000256" key="9">
    <source>
        <dbReference type="ARBA" id="ARBA00023239"/>
    </source>
</evidence>
<evidence type="ECO:0000313" key="13">
    <source>
        <dbReference type="Proteomes" id="UP001596060"/>
    </source>
</evidence>
<evidence type="ECO:0000256" key="5">
    <source>
        <dbReference type="ARBA" id="ARBA00021214"/>
    </source>
</evidence>
<reference evidence="13" key="1">
    <citation type="journal article" date="2019" name="Int. J. Syst. Evol. Microbiol.">
        <title>The Global Catalogue of Microorganisms (GCM) 10K type strain sequencing project: providing services to taxonomists for standard genome sequencing and annotation.</title>
        <authorList>
            <consortium name="The Broad Institute Genomics Platform"/>
            <consortium name="The Broad Institute Genome Sequencing Center for Infectious Disease"/>
            <person name="Wu L."/>
            <person name="Ma J."/>
        </authorList>
    </citation>
    <scope>NUCLEOTIDE SEQUENCE [LARGE SCALE GENOMIC DNA]</scope>
    <source>
        <strain evidence="13">CCUG 43117</strain>
    </source>
</reference>
<keyword evidence="13" id="KW-1185">Reference proteome</keyword>
<dbReference type="InterPro" id="IPR032466">
    <property type="entry name" value="Metal_Hydrolase"/>
</dbReference>
<comment type="caution">
    <text evidence="12">The sequence shown here is derived from an EMBL/GenBank/DDBJ whole genome shotgun (WGS) entry which is preliminary data.</text>
</comment>
<evidence type="ECO:0000256" key="2">
    <source>
        <dbReference type="ARBA" id="ARBA00005871"/>
    </source>
</evidence>
<proteinExistence type="inferred from homology"/>
<dbReference type="PANTHER" id="PTHR21240">
    <property type="entry name" value="2-AMINO-3-CARBOXYLMUCONATE-6-SEMIALDEHYDE DECARBOXYLASE"/>
    <property type="match status" value="1"/>
</dbReference>
<evidence type="ECO:0000256" key="10">
    <source>
        <dbReference type="ARBA" id="ARBA00031120"/>
    </source>
</evidence>
<comment type="pathway">
    <text evidence="1">Secondary metabolite metabolism; quinolate metabolism.</text>
</comment>
<dbReference type="PANTHER" id="PTHR21240:SF27">
    <property type="entry name" value="2-AMINO-3-CARBOXYMUCONATE-6-SEMIALDEHYDE DECARBOXYLASE"/>
    <property type="match status" value="1"/>
</dbReference>
<dbReference type="EMBL" id="JBHSLU010000063">
    <property type="protein sequence ID" value="MFC5507380.1"/>
    <property type="molecule type" value="Genomic_DNA"/>
</dbReference>
<evidence type="ECO:0000256" key="3">
    <source>
        <dbReference type="ARBA" id="ARBA00011245"/>
    </source>
</evidence>
<accession>A0ABW0P3Y8</accession>
<dbReference type="EC" id="4.1.1.45" evidence="4"/>
<keyword evidence="8" id="KW-0862">Zinc</keyword>
<dbReference type="Pfam" id="PF04909">
    <property type="entry name" value="Amidohydro_2"/>
    <property type="match status" value="1"/>
</dbReference>
<dbReference type="InterPro" id="IPR006680">
    <property type="entry name" value="Amidohydro-rel"/>
</dbReference>
<dbReference type="Proteomes" id="UP001596060">
    <property type="component" value="Unassembled WGS sequence"/>
</dbReference>
<evidence type="ECO:0000313" key="12">
    <source>
        <dbReference type="EMBL" id="MFC5507380.1"/>
    </source>
</evidence>
<evidence type="ECO:0000256" key="8">
    <source>
        <dbReference type="ARBA" id="ARBA00022833"/>
    </source>
</evidence>
<comment type="subunit">
    <text evidence="3">Monomer.</text>
</comment>
<name>A0ABW0P3Y8_9HYPH</name>
<evidence type="ECO:0000259" key="11">
    <source>
        <dbReference type="Pfam" id="PF04909"/>
    </source>
</evidence>
<dbReference type="Gene3D" id="3.20.20.140">
    <property type="entry name" value="Metal-dependent hydrolases"/>
    <property type="match status" value="1"/>
</dbReference>
<evidence type="ECO:0000256" key="6">
    <source>
        <dbReference type="ARBA" id="ARBA00022723"/>
    </source>
</evidence>
<comment type="similarity">
    <text evidence="2">Belongs to the metallo-dependent hydrolases superfamily. ACMSD family.</text>
</comment>
<keyword evidence="7" id="KW-0210">Decarboxylase</keyword>
<evidence type="ECO:0000256" key="4">
    <source>
        <dbReference type="ARBA" id="ARBA00012365"/>
    </source>
</evidence>
<gene>
    <name evidence="12" type="ORF">ACFPN9_19235</name>
</gene>
<sequence length="352" mass="38627">MTGQAGSERRWTLGGCRCGVDIHAHVVPARFPAYLRGATPKGWPAMAEAQPCHRHVVIDGRTYRTVSDRCWDVPKRLADLDGMSLSLQAISAMPELMSYWMDAADADELLRYINDQIAAMVGESGGRLVGLGALPLQDMDRALAELERLMRDPGFAGVQVGSNVNGRPIGAPDFDPFFEAAEELGAAVFVHAVRPCGQERLVGPGQLQQVLAYPGDVGLAAASVICSNLMLRRPRLRIAFSHGGGTLGLLLPRLEEGRRVFPALQESIEVSPTEQARRLFYDALVYDEPTLQHLVRLFGETQVMIGTDYPFNFHERRPVERIEAAFADEALRARLLRDNAAAFLGRPSEVSP</sequence>
<dbReference type="RefSeq" id="WP_066717326.1">
    <property type="nucleotide sequence ID" value="NZ_JBHSLU010000063.1"/>
</dbReference>
<dbReference type="InterPro" id="IPR032465">
    <property type="entry name" value="ACMSD"/>
</dbReference>
<protein>
    <recommendedName>
        <fullName evidence="5">2-amino-3-carboxymuconate-6-semialdehyde decarboxylase</fullName>
        <ecNumber evidence="4">4.1.1.45</ecNumber>
    </recommendedName>
    <alternativeName>
        <fullName evidence="10">Picolinate carboxylase</fullName>
    </alternativeName>
</protein>
<dbReference type="SUPFAM" id="SSF51556">
    <property type="entry name" value="Metallo-dependent hydrolases"/>
    <property type="match status" value="1"/>
</dbReference>
<feature type="domain" description="Amidohydrolase-related" evidence="11">
    <location>
        <begin position="20"/>
        <end position="346"/>
    </location>
</feature>
<evidence type="ECO:0000256" key="7">
    <source>
        <dbReference type="ARBA" id="ARBA00022793"/>
    </source>
</evidence>
<organism evidence="12 13">
    <name type="scientific">Bosea massiliensis</name>
    <dbReference type="NCBI Taxonomy" id="151419"/>
    <lineage>
        <taxon>Bacteria</taxon>
        <taxon>Pseudomonadati</taxon>
        <taxon>Pseudomonadota</taxon>
        <taxon>Alphaproteobacteria</taxon>
        <taxon>Hyphomicrobiales</taxon>
        <taxon>Boseaceae</taxon>
        <taxon>Bosea</taxon>
    </lineage>
</organism>
<evidence type="ECO:0000256" key="1">
    <source>
        <dbReference type="ARBA" id="ARBA00005079"/>
    </source>
</evidence>
<keyword evidence="9" id="KW-0456">Lyase</keyword>